<sequence>MLNTARKAFYHESGTNNAIKGPAPDLHMLRQSHTTQHTLYNYNPDLPVTRLSTCACLAT</sequence>
<name>A0A0P1BBG0_9BASI</name>
<evidence type="ECO:0000313" key="2">
    <source>
        <dbReference type="Proteomes" id="UP000054845"/>
    </source>
</evidence>
<reference evidence="1 2" key="1">
    <citation type="submission" date="2014-09" db="EMBL/GenBank/DDBJ databases">
        <authorList>
            <person name="Magalhaes I.L.F."/>
            <person name="Oliveira U."/>
            <person name="Santos F.R."/>
            <person name="Vidigal T.H.D.A."/>
            <person name="Brescovit A.D."/>
            <person name="Santos A.J."/>
        </authorList>
    </citation>
    <scope>NUCLEOTIDE SEQUENCE [LARGE SCALE GENOMIC DNA]</scope>
</reference>
<dbReference type="EMBL" id="CCYA01000217">
    <property type="protein sequence ID" value="CEH13351.1"/>
    <property type="molecule type" value="Genomic_DNA"/>
</dbReference>
<dbReference type="AlphaFoldDB" id="A0A0P1BBG0"/>
<dbReference type="Proteomes" id="UP000054845">
    <property type="component" value="Unassembled WGS sequence"/>
</dbReference>
<organism evidence="1 2">
    <name type="scientific">Ceraceosorus bombacis</name>
    <dbReference type="NCBI Taxonomy" id="401625"/>
    <lineage>
        <taxon>Eukaryota</taxon>
        <taxon>Fungi</taxon>
        <taxon>Dikarya</taxon>
        <taxon>Basidiomycota</taxon>
        <taxon>Ustilaginomycotina</taxon>
        <taxon>Exobasidiomycetes</taxon>
        <taxon>Ceraceosorales</taxon>
        <taxon>Ceraceosoraceae</taxon>
        <taxon>Ceraceosorus</taxon>
    </lineage>
</organism>
<evidence type="ECO:0000313" key="1">
    <source>
        <dbReference type="EMBL" id="CEH13351.1"/>
    </source>
</evidence>
<accession>A0A0P1BBG0</accession>
<protein>
    <submittedName>
        <fullName evidence="1">Uncharacterized protein</fullName>
    </submittedName>
</protein>
<proteinExistence type="predicted"/>
<keyword evidence="2" id="KW-1185">Reference proteome</keyword>